<accession>A0A940WNH3</accession>
<proteinExistence type="predicted"/>
<dbReference type="RefSeq" id="WP_210159405.1">
    <property type="nucleotide sequence ID" value="NZ_JAFCNB010000027.1"/>
</dbReference>
<gene>
    <name evidence="1" type="ORF">JOL79_30625</name>
</gene>
<dbReference type="EMBL" id="JAFCNB010000027">
    <property type="protein sequence ID" value="MBP2708143.1"/>
    <property type="molecule type" value="Genomic_DNA"/>
</dbReference>
<dbReference type="AlphaFoldDB" id="A0A940WNH3"/>
<evidence type="ECO:0000313" key="1">
    <source>
        <dbReference type="EMBL" id="MBP2708143.1"/>
    </source>
</evidence>
<protein>
    <submittedName>
        <fullName evidence="1">Uncharacterized protein</fullName>
    </submittedName>
</protein>
<sequence>MNDEHTDWMRNLERIAQQAAREFGDVMDRAGRALGRAVDEAGRVAKAQAAMAAAYHADLETLEKVLRGLTPAQLQEISAAAAVVTATADRVLAQTPADDDR</sequence>
<organism evidence="1 2">
    <name type="scientific">Microbispora oryzae</name>
    <dbReference type="NCBI Taxonomy" id="2806554"/>
    <lineage>
        <taxon>Bacteria</taxon>
        <taxon>Bacillati</taxon>
        <taxon>Actinomycetota</taxon>
        <taxon>Actinomycetes</taxon>
        <taxon>Streptosporangiales</taxon>
        <taxon>Streptosporangiaceae</taxon>
        <taxon>Microbispora</taxon>
    </lineage>
</organism>
<name>A0A940WNH3_9ACTN</name>
<keyword evidence="2" id="KW-1185">Reference proteome</keyword>
<evidence type="ECO:0000313" key="2">
    <source>
        <dbReference type="Proteomes" id="UP000674234"/>
    </source>
</evidence>
<dbReference type="Proteomes" id="UP000674234">
    <property type="component" value="Unassembled WGS sequence"/>
</dbReference>
<reference evidence="1" key="1">
    <citation type="submission" date="2021-02" db="EMBL/GenBank/DDBJ databases">
        <title>Draft genome sequence of Microbispora sp. RL4-1S isolated from rice leaves in Thailand.</title>
        <authorList>
            <person name="Muangham S."/>
            <person name="Duangmal K."/>
        </authorList>
    </citation>
    <scope>NUCLEOTIDE SEQUENCE</scope>
    <source>
        <strain evidence="1">RL4-1S</strain>
    </source>
</reference>
<comment type="caution">
    <text evidence="1">The sequence shown here is derived from an EMBL/GenBank/DDBJ whole genome shotgun (WGS) entry which is preliminary data.</text>
</comment>